<keyword evidence="3" id="KW-1185">Reference proteome</keyword>
<name>A0A086BNV4_9BIFI</name>
<reference evidence="2 3" key="1">
    <citation type="journal article" date="2014" name="Appl. Environ. Microbiol.">
        <title>Genomic encyclopedia of type strains of the genus Bifidobacterium.</title>
        <authorList>
            <person name="Milani C."/>
            <person name="Lugli G.A."/>
            <person name="Duranti S."/>
            <person name="Turroni F."/>
            <person name="Bottacini F."/>
            <person name="Mangifesta M."/>
            <person name="Sanchez B."/>
            <person name="Viappiani A."/>
            <person name="Mancabelli L."/>
            <person name="Taminiau B."/>
            <person name="Delcenserie V."/>
            <person name="Barrangou R."/>
            <person name="Margolles A."/>
            <person name="van Sinderen D."/>
            <person name="Ventura M."/>
        </authorList>
    </citation>
    <scope>NUCLEOTIDE SEQUENCE [LARGE SCALE GENOMIC DNA]</scope>
    <source>
        <strain evidence="2 3">DSM 19703</strain>
    </source>
</reference>
<accession>A0A086BNV4</accession>
<feature type="chain" id="PRO_5001804650" evidence="1">
    <location>
        <begin position="30"/>
        <end position="279"/>
    </location>
</feature>
<keyword evidence="1" id="KW-0732">Signal</keyword>
<feature type="signal peptide" evidence="1">
    <location>
        <begin position="1"/>
        <end position="29"/>
    </location>
</feature>
<dbReference type="RefSeq" id="WP_202961862.1">
    <property type="nucleotide sequence ID" value="NZ_ATLK01000002.1"/>
</dbReference>
<sequence length="279" mass="29299">MKHKSLTRKLFTAVAILTIPVICTSTASASPVSFMGKTEVIAQNALRGADAVGIDTAADINFTSSSDEIVATSKDASIKLEKEGNSAQVTSQSGDTLVLPEEASGNVGVSDGTGVVAGKNMTDFAVNLSEEGNTRVTSVLNSKEAPERLDYTFADASYLTIEENGSVTIYDKDNQISGGVETPWAVDAQGKSVPTHYEVNGNVLTQVIEHNANDYAYPVTADPSWSAAFKWLGRGAKFLAKKVGPGVAVLCLAGAGWAWYRSDARGWVRVGDAVVGCIA</sequence>
<organism evidence="2 3">
    <name type="scientific">Bifidobacterium bombi DSM 19703</name>
    <dbReference type="NCBI Taxonomy" id="1341695"/>
    <lineage>
        <taxon>Bacteria</taxon>
        <taxon>Bacillati</taxon>
        <taxon>Actinomycetota</taxon>
        <taxon>Actinomycetes</taxon>
        <taxon>Bifidobacteriales</taxon>
        <taxon>Bifidobacteriaceae</taxon>
        <taxon>Bifidobacterium</taxon>
    </lineage>
</organism>
<dbReference type="Proteomes" id="UP000028730">
    <property type="component" value="Unassembled WGS sequence"/>
</dbReference>
<dbReference type="eggNOG" id="COG1403">
    <property type="taxonomic scope" value="Bacteria"/>
</dbReference>
<dbReference type="EMBL" id="ATLK01000002">
    <property type="protein sequence ID" value="KFF30618.1"/>
    <property type="molecule type" value="Genomic_DNA"/>
</dbReference>
<dbReference type="STRING" id="1341695.BBOMB_1482"/>
<protein>
    <submittedName>
        <fullName evidence="2">Uncharacterized protein</fullName>
    </submittedName>
</protein>
<gene>
    <name evidence="2" type="ORF">BBOMB_1482</name>
</gene>
<comment type="caution">
    <text evidence="2">The sequence shown here is derived from an EMBL/GenBank/DDBJ whole genome shotgun (WGS) entry which is preliminary data.</text>
</comment>
<evidence type="ECO:0000256" key="1">
    <source>
        <dbReference type="SAM" id="SignalP"/>
    </source>
</evidence>
<proteinExistence type="predicted"/>
<evidence type="ECO:0000313" key="3">
    <source>
        <dbReference type="Proteomes" id="UP000028730"/>
    </source>
</evidence>
<dbReference type="AlphaFoldDB" id="A0A086BNV4"/>
<evidence type="ECO:0000313" key="2">
    <source>
        <dbReference type="EMBL" id="KFF30618.1"/>
    </source>
</evidence>